<keyword evidence="5 8" id="KW-0238">DNA-binding</keyword>
<gene>
    <name evidence="12" type="ORF">ZOSMA_6G01640</name>
</gene>
<evidence type="ECO:0000256" key="7">
    <source>
        <dbReference type="ARBA" id="ARBA00023242"/>
    </source>
</evidence>
<organism evidence="12 13">
    <name type="scientific">Zostera marina</name>
    <name type="common">Eelgrass</name>
    <dbReference type="NCBI Taxonomy" id="29655"/>
    <lineage>
        <taxon>Eukaryota</taxon>
        <taxon>Viridiplantae</taxon>
        <taxon>Streptophyta</taxon>
        <taxon>Embryophyta</taxon>
        <taxon>Tracheophyta</taxon>
        <taxon>Spermatophyta</taxon>
        <taxon>Magnoliopsida</taxon>
        <taxon>Liliopsida</taxon>
        <taxon>Zosteraceae</taxon>
        <taxon>Zostera</taxon>
    </lineage>
</organism>
<evidence type="ECO:0000256" key="9">
    <source>
        <dbReference type="RuleBase" id="RU369094"/>
    </source>
</evidence>
<evidence type="ECO:0000256" key="2">
    <source>
        <dbReference type="ARBA" id="ARBA00022771"/>
    </source>
</evidence>
<evidence type="ECO:0000256" key="10">
    <source>
        <dbReference type="SAM" id="MobiDB-lite"/>
    </source>
</evidence>
<reference evidence="13" key="1">
    <citation type="journal article" date="2016" name="Nature">
        <title>The genome of the seagrass Zostera marina reveals angiosperm adaptation to the sea.</title>
        <authorList>
            <person name="Olsen J.L."/>
            <person name="Rouze P."/>
            <person name="Verhelst B."/>
            <person name="Lin Y.-C."/>
            <person name="Bayer T."/>
            <person name="Collen J."/>
            <person name="Dattolo E."/>
            <person name="De Paoli E."/>
            <person name="Dittami S."/>
            <person name="Maumus F."/>
            <person name="Michel G."/>
            <person name="Kersting A."/>
            <person name="Lauritano C."/>
            <person name="Lohaus R."/>
            <person name="Toepel M."/>
            <person name="Tonon T."/>
            <person name="Vanneste K."/>
            <person name="Amirebrahimi M."/>
            <person name="Brakel J."/>
            <person name="Bostroem C."/>
            <person name="Chovatia M."/>
            <person name="Grimwood J."/>
            <person name="Jenkins J.W."/>
            <person name="Jueterbock A."/>
            <person name="Mraz A."/>
            <person name="Stam W.T."/>
            <person name="Tice H."/>
            <person name="Bornberg-Bauer E."/>
            <person name="Green P.J."/>
            <person name="Pearson G.A."/>
            <person name="Procaccini G."/>
            <person name="Duarte C.M."/>
            <person name="Schmutz J."/>
            <person name="Reusch T.B.H."/>
            <person name="Van de Peer Y."/>
        </authorList>
    </citation>
    <scope>NUCLEOTIDE SEQUENCE [LARGE SCALE GENOMIC DNA]</scope>
    <source>
        <strain evidence="13">cv. Finnish</strain>
    </source>
</reference>
<evidence type="ECO:0000256" key="1">
    <source>
        <dbReference type="ARBA" id="ARBA00022723"/>
    </source>
</evidence>
<evidence type="ECO:0000256" key="8">
    <source>
        <dbReference type="PROSITE-ProRule" id="PRU00071"/>
    </source>
</evidence>
<dbReference type="GO" id="GO:0003677">
    <property type="term" value="F:DNA binding"/>
    <property type="evidence" value="ECO:0007669"/>
    <property type="project" value="UniProtKB-UniRule"/>
</dbReference>
<keyword evidence="3 9" id="KW-0862">Zinc</keyword>
<evidence type="ECO:0000313" key="12">
    <source>
        <dbReference type="EMBL" id="KMZ59231.1"/>
    </source>
</evidence>
<accession>A0A0K9NR47</accession>
<keyword evidence="1 9" id="KW-0479">Metal-binding</keyword>
<dbReference type="STRING" id="29655.A0A0K9NR47"/>
<dbReference type="Proteomes" id="UP000036987">
    <property type="component" value="Unassembled WGS sequence"/>
</dbReference>
<dbReference type="PANTHER" id="PTHR31992:SF193">
    <property type="entry name" value="DOF ZINC FINGER PROTEIN DOF3.6"/>
    <property type="match status" value="1"/>
</dbReference>
<feature type="compositionally biased region" description="Polar residues" evidence="10">
    <location>
        <begin position="159"/>
        <end position="186"/>
    </location>
</feature>
<keyword evidence="4 9" id="KW-0805">Transcription regulation</keyword>
<dbReference type="GO" id="GO:0003700">
    <property type="term" value="F:DNA-binding transcription factor activity"/>
    <property type="evidence" value="ECO:0007669"/>
    <property type="project" value="UniProtKB-UniRule"/>
</dbReference>
<sequence length="310" mass="34754">MVYASVPPSYLDPPPNNWNQQYQQQQQQHHQQQQQQNQQHQNQHQRQQVGGNGASGAMDVHQSLPPMATRVESESMGGGSVRPGSMADRARHAKVPQPEQALKCPRCDSTNTKFCYFNNYSLTQPRHFCKTCRRYWTRGGALRNVPVGGGFRRNKRSKTNTGSNKVASTSSSAIHINNTHIKPSSNSSMSMGIATISSTVITPAPLQLPIFMDYGATNIGLNNNHYGGMLPTINNHHQHAQAVVDHYQTPSSGSIMNGMDQWRLQQLQQFPFFAGLTNRLIPPPILHSECTHLTWKERHRRRRMGGSKPT</sequence>
<proteinExistence type="predicted"/>
<comment type="subcellular location">
    <subcellularLocation>
        <location evidence="8 9">Nucleus</location>
    </subcellularLocation>
</comment>
<comment type="function">
    <text evidence="9">Transcription factor that binds specifically to a 5'-AA[AG]G-3' consensus core sequence.</text>
</comment>
<evidence type="ECO:0000256" key="5">
    <source>
        <dbReference type="ARBA" id="ARBA00023125"/>
    </source>
</evidence>
<dbReference type="OrthoDB" id="1927254at2759"/>
<dbReference type="EMBL" id="LFYR01001803">
    <property type="protein sequence ID" value="KMZ59231.1"/>
    <property type="molecule type" value="Genomic_DNA"/>
</dbReference>
<keyword evidence="13" id="KW-1185">Reference proteome</keyword>
<keyword evidence="6 9" id="KW-0804">Transcription</keyword>
<dbReference type="PROSITE" id="PS50884">
    <property type="entry name" value="ZF_DOF_2"/>
    <property type="match status" value="1"/>
</dbReference>
<dbReference type="InterPro" id="IPR003851">
    <property type="entry name" value="Znf_Dof"/>
</dbReference>
<feature type="region of interest" description="Disordered" evidence="10">
    <location>
        <begin position="147"/>
        <end position="186"/>
    </location>
</feature>
<dbReference type="Pfam" id="PF02701">
    <property type="entry name" value="Zn_ribbon_Dof"/>
    <property type="match status" value="1"/>
</dbReference>
<name>A0A0K9NR47_ZOSMR</name>
<dbReference type="PANTHER" id="PTHR31992">
    <property type="entry name" value="DOF ZINC FINGER PROTEIN DOF1.4-RELATED"/>
    <property type="match status" value="1"/>
</dbReference>
<feature type="compositionally biased region" description="Low complexity" evidence="10">
    <location>
        <begin position="19"/>
        <end position="48"/>
    </location>
</feature>
<evidence type="ECO:0000259" key="11">
    <source>
        <dbReference type="PROSITE" id="PS50884"/>
    </source>
</evidence>
<evidence type="ECO:0000256" key="6">
    <source>
        <dbReference type="ARBA" id="ARBA00023163"/>
    </source>
</evidence>
<dbReference type="PROSITE" id="PS01361">
    <property type="entry name" value="ZF_DOF_1"/>
    <property type="match status" value="1"/>
</dbReference>
<dbReference type="GO" id="GO:0008270">
    <property type="term" value="F:zinc ion binding"/>
    <property type="evidence" value="ECO:0007669"/>
    <property type="project" value="UniProtKB-KW"/>
</dbReference>
<evidence type="ECO:0000256" key="4">
    <source>
        <dbReference type="ARBA" id="ARBA00023015"/>
    </source>
</evidence>
<keyword evidence="7 8" id="KW-0539">Nucleus</keyword>
<feature type="domain" description="Dof-type" evidence="11">
    <location>
        <begin position="102"/>
        <end position="156"/>
    </location>
</feature>
<dbReference type="GO" id="GO:0005634">
    <property type="term" value="C:nucleus"/>
    <property type="evidence" value="ECO:0007669"/>
    <property type="project" value="UniProtKB-SubCell"/>
</dbReference>
<feature type="region of interest" description="Disordered" evidence="10">
    <location>
        <begin position="1"/>
        <end position="97"/>
    </location>
</feature>
<comment type="caution">
    <text evidence="12">The sequence shown here is derived from an EMBL/GenBank/DDBJ whole genome shotgun (WGS) entry which is preliminary data.</text>
</comment>
<keyword evidence="2 8" id="KW-0863">Zinc-finger</keyword>
<evidence type="ECO:0000256" key="3">
    <source>
        <dbReference type="ARBA" id="ARBA00022833"/>
    </source>
</evidence>
<dbReference type="InterPro" id="IPR045174">
    <property type="entry name" value="Dof"/>
</dbReference>
<dbReference type="AlphaFoldDB" id="A0A0K9NR47"/>
<protein>
    <recommendedName>
        <fullName evidence="9">Dof zinc finger protein</fullName>
    </recommendedName>
</protein>
<evidence type="ECO:0000313" key="13">
    <source>
        <dbReference type="Proteomes" id="UP000036987"/>
    </source>
</evidence>